<dbReference type="PRINTS" id="PR00131">
    <property type="entry name" value="GLHYDRLASE1"/>
</dbReference>
<dbReference type="Gene3D" id="3.20.20.80">
    <property type="entry name" value="Glycosidases"/>
    <property type="match status" value="1"/>
</dbReference>
<dbReference type="NCBIfam" id="TIGR03356">
    <property type="entry name" value="BGL"/>
    <property type="match status" value="1"/>
</dbReference>
<feature type="binding site" evidence="10">
    <location>
        <begin position="451"/>
        <end position="452"/>
    </location>
    <ligand>
        <name>substrate</name>
    </ligand>
</feature>
<evidence type="ECO:0000256" key="2">
    <source>
        <dbReference type="ARBA" id="ARBA00010838"/>
    </source>
</evidence>
<organism evidence="12 13">
    <name type="scientific">Novosphingobium pentaromativorans</name>
    <dbReference type="NCBI Taxonomy" id="205844"/>
    <lineage>
        <taxon>Bacteria</taxon>
        <taxon>Pseudomonadati</taxon>
        <taxon>Pseudomonadota</taxon>
        <taxon>Alphaproteobacteria</taxon>
        <taxon>Sphingomonadales</taxon>
        <taxon>Sphingomonadaceae</taxon>
        <taxon>Novosphingobium</taxon>
    </lineage>
</organism>
<dbReference type="InterPro" id="IPR001360">
    <property type="entry name" value="Glyco_hydro_1"/>
</dbReference>
<dbReference type="PANTHER" id="PTHR10353:SF36">
    <property type="entry name" value="LP05116P"/>
    <property type="match status" value="1"/>
</dbReference>
<feature type="binding site" evidence="10">
    <location>
        <position position="208"/>
    </location>
    <ligand>
        <name>substrate</name>
    </ligand>
</feature>
<gene>
    <name evidence="12" type="ORF">DI555_03625</name>
</gene>
<sequence>MTGINRRELGLGLGAATLSAALGGRAAAAQAPGTGTGPGTAAAYAKDALSFPADFLWGCATASYQIEGAVKEDGRGETVWDAYAHTPGKIADGSNGDVACDSYHRYAEDIALLKALGVKAYRFSVAWSRIFPSGSGKPNQNGLDYYNRLIDGLLAAGIEPHMTLFHWDLPTGLKGGWQSRDTALAFADYAGFMAGKTSDRVKHFMTVNELRCFTDLAYWNGNKAPALRLPMDQVNQVRHHGVLAHGLGVQAIRAQAKAGTQVGLADNATIFVPAIETPEHIDATRKAMREENAMFLTAIMEGRYIDSYLAAQGKDAPKVQAGDMAAIGSALDFVSLNVYTANTVRAADTPGGYEILPHLANSPRMASPWLNVSPEALYWSIRLVSELWKPRKLYISENGCSADDPVAKDGKVYDADRVMYLRNYITHMHRAAREGYPIAGYFLWSLMDNFEWEDGYTKLFGIHHVDFKTQKRTPKLSADWYRELIRTNRLV</sequence>
<evidence type="ECO:0000256" key="10">
    <source>
        <dbReference type="PIRSR" id="PIRSR617736-2"/>
    </source>
</evidence>
<keyword evidence="7 11" id="KW-0326">Glycosidase</keyword>
<dbReference type="GO" id="GO:0030245">
    <property type="term" value="P:cellulose catabolic process"/>
    <property type="evidence" value="ECO:0007669"/>
    <property type="project" value="UniProtKB-KW"/>
</dbReference>
<keyword evidence="6" id="KW-0119">Carbohydrate metabolism</keyword>
<dbReference type="Pfam" id="PF00232">
    <property type="entry name" value="Glyco_hydro_1"/>
    <property type="match status" value="1"/>
</dbReference>
<feature type="binding site" evidence="10">
    <location>
        <position position="166"/>
    </location>
    <ligand>
        <name>substrate</name>
    </ligand>
</feature>
<evidence type="ECO:0000256" key="8">
    <source>
        <dbReference type="ARBA" id="ARBA00023326"/>
    </source>
</evidence>
<evidence type="ECO:0000256" key="6">
    <source>
        <dbReference type="ARBA" id="ARBA00023277"/>
    </source>
</evidence>
<feature type="binding site" evidence="10">
    <location>
        <position position="444"/>
    </location>
    <ligand>
        <name>substrate</name>
    </ligand>
</feature>
<evidence type="ECO:0000256" key="1">
    <source>
        <dbReference type="ARBA" id="ARBA00000448"/>
    </source>
</evidence>
<accession>A0A2W5NSC1</accession>
<dbReference type="GO" id="GO:0008422">
    <property type="term" value="F:beta-glucosidase activity"/>
    <property type="evidence" value="ECO:0007669"/>
    <property type="project" value="UniProtKB-EC"/>
</dbReference>
<keyword evidence="5" id="KW-0136">Cellulose degradation</keyword>
<reference evidence="12 13" key="1">
    <citation type="submission" date="2017-08" db="EMBL/GenBank/DDBJ databases">
        <title>Infants hospitalized years apart are colonized by the same room-sourced microbial strains.</title>
        <authorList>
            <person name="Brooks B."/>
            <person name="Olm M.R."/>
            <person name="Firek B.A."/>
            <person name="Baker R."/>
            <person name="Thomas B.C."/>
            <person name="Morowitz M.J."/>
            <person name="Banfield J.F."/>
        </authorList>
    </citation>
    <scope>NUCLEOTIDE SEQUENCE [LARGE SCALE GENOMIC DNA]</scope>
    <source>
        <strain evidence="12">S2_005_002_R2_33</strain>
    </source>
</reference>
<dbReference type="InterPro" id="IPR017736">
    <property type="entry name" value="Glyco_hydro_1_beta-glucosidase"/>
</dbReference>
<evidence type="ECO:0000313" key="13">
    <source>
        <dbReference type="Proteomes" id="UP000249082"/>
    </source>
</evidence>
<proteinExistence type="inferred from homology"/>
<feature type="active site" description="Proton donor" evidence="9">
    <location>
        <position position="209"/>
    </location>
</feature>
<dbReference type="GO" id="GO:0005829">
    <property type="term" value="C:cytosol"/>
    <property type="evidence" value="ECO:0007669"/>
    <property type="project" value="TreeGrafter"/>
</dbReference>
<evidence type="ECO:0000256" key="11">
    <source>
        <dbReference type="RuleBase" id="RU361175"/>
    </source>
</evidence>
<evidence type="ECO:0000256" key="9">
    <source>
        <dbReference type="PIRSR" id="PIRSR617736-1"/>
    </source>
</evidence>
<evidence type="ECO:0000256" key="3">
    <source>
        <dbReference type="ARBA" id="ARBA00012744"/>
    </source>
</evidence>
<dbReference type="InterPro" id="IPR017853">
    <property type="entry name" value="GH"/>
</dbReference>
<dbReference type="SUPFAM" id="SSF51445">
    <property type="entry name" value="(Trans)glycosidases"/>
    <property type="match status" value="1"/>
</dbReference>
<feature type="binding site" evidence="10">
    <location>
        <position position="65"/>
    </location>
    <ligand>
        <name>substrate</name>
    </ligand>
</feature>
<keyword evidence="4 11" id="KW-0378">Hydrolase</keyword>
<comment type="catalytic activity">
    <reaction evidence="1 11">
        <text>Hydrolysis of terminal, non-reducing beta-D-glucosyl residues with release of beta-D-glucose.</text>
        <dbReference type="EC" id="3.2.1.21"/>
    </reaction>
</comment>
<feature type="binding site" evidence="10">
    <location>
        <position position="339"/>
    </location>
    <ligand>
        <name>substrate</name>
    </ligand>
</feature>
<dbReference type="FunFam" id="3.20.20.80:FF:000004">
    <property type="entry name" value="Beta-glucosidase 6-phospho-beta-glucosidase"/>
    <property type="match status" value="1"/>
</dbReference>
<comment type="similarity">
    <text evidence="2 11">Belongs to the glycosyl hydrolase 1 family.</text>
</comment>
<evidence type="ECO:0000313" key="12">
    <source>
        <dbReference type="EMBL" id="PZQ56461.1"/>
    </source>
</evidence>
<dbReference type="Proteomes" id="UP000249082">
    <property type="component" value="Unassembled WGS sequence"/>
</dbReference>
<comment type="caution">
    <text evidence="12">The sequence shown here is derived from an EMBL/GenBank/DDBJ whole genome shotgun (WGS) entry which is preliminary data.</text>
</comment>
<dbReference type="EMBL" id="QFPX01000003">
    <property type="protein sequence ID" value="PZQ56461.1"/>
    <property type="molecule type" value="Genomic_DNA"/>
</dbReference>
<feature type="active site" description="Nucleophile" evidence="9">
    <location>
        <position position="397"/>
    </location>
</feature>
<dbReference type="InterPro" id="IPR033132">
    <property type="entry name" value="GH_1_N_CS"/>
</dbReference>
<dbReference type="PROSITE" id="PS51318">
    <property type="entry name" value="TAT"/>
    <property type="match status" value="1"/>
</dbReference>
<dbReference type="PANTHER" id="PTHR10353">
    <property type="entry name" value="GLYCOSYL HYDROLASE"/>
    <property type="match status" value="1"/>
</dbReference>
<dbReference type="AlphaFoldDB" id="A0A2W5NSC1"/>
<protein>
    <recommendedName>
        <fullName evidence="3 11">Beta-glucosidase</fullName>
        <ecNumber evidence="3 11">3.2.1.21</ecNumber>
    </recommendedName>
</protein>
<evidence type="ECO:0000256" key="7">
    <source>
        <dbReference type="ARBA" id="ARBA00023295"/>
    </source>
</evidence>
<evidence type="ECO:0000256" key="4">
    <source>
        <dbReference type="ARBA" id="ARBA00022801"/>
    </source>
</evidence>
<name>A0A2W5NSC1_9SPHN</name>
<keyword evidence="8" id="KW-0624">Polysaccharide degradation</keyword>
<dbReference type="EC" id="3.2.1.21" evidence="3 11"/>
<evidence type="ECO:0000256" key="5">
    <source>
        <dbReference type="ARBA" id="ARBA00023001"/>
    </source>
</evidence>
<dbReference type="InterPro" id="IPR006311">
    <property type="entry name" value="TAT_signal"/>
</dbReference>
<dbReference type="PROSITE" id="PS00653">
    <property type="entry name" value="GLYCOSYL_HYDROL_F1_2"/>
    <property type="match status" value="1"/>
</dbReference>